<evidence type="ECO:0000313" key="2">
    <source>
        <dbReference type="Proteomes" id="UP000182444"/>
    </source>
</evidence>
<dbReference type="GeneID" id="94582595"/>
<organism evidence="1 2">
    <name type="scientific">Yarrowia lipolytica</name>
    <name type="common">Candida lipolytica</name>
    <dbReference type="NCBI Taxonomy" id="4952"/>
    <lineage>
        <taxon>Eukaryota</taxon>
        <taxon>Fungi</taxon>
        <taxon>Dikarya</taxon>
        <taxon>Ascomycota</taxon>
        <taxon>Saccharomycotina</taxon>
        <taxon>Dipodascomycetes</taxon>
        <taxon>Dipodascales</taxon>
        <taxon>Dipodascales incertae sedis</taxon>
        <taxon>Yarrowia</taxon>
    </lineage>
</organism>
<dbReference type="EMBL" id="CP017554">
    <property type="protein sequence ID" value="AOW01049.1"/>
    <property type="molecule type" value="Genomic_DNA"/>
</dbReference>
<reference evidence="1 2" key="1">
    <citation type="journal article" date="2016" name="PLoS ONE">
        <title>Sequence Assembly of Yarrowia lipolytica Strain W29/CLIB89 Shows Transposable Element Diversity.</title>
        <authorList>
            <person name="Magnan C."/>
            <person name="Yu J."/>
            <person name="Chang I."/>
            <person name="Jahn E."/>
            <person name="Kanomata Y."/>
            <person name="Wu J."/>
            <person name="Zeller M."/>
            <person name="Oakes M."/>
            <person name="Baldi P."/>
            <person name="Sandmeyer S."/>
        </authorList>
    </citation>
    <scope>NUCLEOTIDE SEQUENCE [LARGE SCALE GENOMIC DNA]</scope>
    <source>
        <strain evidence="2">CLIB89(W29)</strain>
    </source>
</reference>
<dbReference type="VEuPathDB" id="FungiDB:YALI1_B01771g"/>
<dbReference type="RefSeq" id="XP_068138033.1">
    <property type="nucleotide sequence ID" value="XM_068281932.1"/>
</dbReference>
<protein>
    <submittedName>
        <fullName evidence="1">Uncharacterized protein</fullName>
    </submittedName>
</protein>
<sequence>MACSVSVRYPEGQLRRWHSRSRGSTTCPSPSPVLPLLLRFCRSYFRHIHLMPSLDDTSGTSNATVYSCTYRPTTQLPTQVIPSLLCSTITWTRS</sequence>
<evidence type="ECO:0000313" key="1">
    <source>
        <dbReference type="EMBL" id="AOW01049.1"/>
    </source>
</evidence>
<accession>A0A1D8N5Y8</accession>
<name>A0A1D8N5Y8_YARLL</name>
<gene>
    <name evidence="1" type="ORF">YALI1_B01771g</name>
</gene>
<dbReference type="AlphaFoldDB" id="A0A1D8N5Y8"/>
<dbReference type="Proteomes" id="UP000182444">
    <property type="component" value="Chromosome 1B"/>
</dbReference>
<proteinExistence type="predicted"/>